<comment type="caution">
    <text evidence="1">The sequence shown here is derived from an EMBL/GenBank/DDBJ whole genome shotgun (WGS) entry which is preliminary data.</text>
</comment>
<accession>A0A0F8Z8K6</accession>
<sequence>MSKETKQEEEMSKRTRYCPECDSVYAAFRRSQVAEKQWQKLAGQFACLANWAAVEVCSPDKISSNSIDQANDIITEVGDYMIFDEKE</sequence>
<evidence type="ECO:0000313" key="1">
    <source>
        <dbReference type="EMBL" id="KKK56406.1"/>
    </source>
</evidence>
<dbReference type="EMBL" id="LAZR01065011">
    <property type="protein sequence ID" value="KKK56406.1"/>
    <property type="molecule type" value="Genomic_DNA"/>
</dbReference>
<organism evidence="1">
    <name type="scientific">marine sediment metagenome</name>
    <dbReference type="NCBI Taxonomy" id="412755"/>
    <lineage>
        <taxon>unclassified sequences</taxon>
        <taxon>metagenomes</taxon>
        <taxon>ecological metagenomes</taxon>
    </lineage>
</organism>
<dbReference type="AlphaFoldDB" id="A0A0F8Z8K6"/>
<reference evidence="1" key="1">
    <citation type="journal article" date="2015" name="Nature">
        <title>Complex archaea that bridge the gap between prokaryotes and eukaryotes.</title>
        <authorList>
            <person name="Spang A."/>
            <person name="Saw J.H."/>
            <person name="Jorgensen S.L."/>
            <person name="Zaremba-Niedzwiedzka K."/>
            <person name="Martijn J."/>
            <person name="Lind A.E."/>
            <person name="van Eijk R."/>
            <person name="Schleper C."/>
            <person name="Guy L."/>
            <person name="Ettema T.J."/>
        </authorList>
    </citation>
    <scope>NUCLEOTIDE SEQUENCE</scope>
</reference>
<protein>
    <submittedName>
        <fullName evidence="1">Uncharacterized protein</fullName>
    </submittedName>
</protein>
<name>A0A0F8Z8K6_9ZZZZ</name>
<gene>
    <name evidence="1" type="ORF">LCGC14_3064840</name>
</gene>
<proteinExistence type="predicted"/>